<evidence type="ECO:0000313" key="1">
    <source>
        <dbReference type="EMBL" id="VTR58184.1"/>
    </source>
</evidence>
<dbReference type="AlphaFoldDB" id="A0A4U9WG16"/>
<gene>
    <name evidence="1" type="primary">hutH_5</name>
    <name evidence="1" type="ORF">NCTC12965_07631</name>
</gene>
<dbReference type="EMBL" id="CABEEZ010000151">
    <property type="protein sequence ID" value="VTR58184.1"/>
    <property type="molecule type" value="Genomic_DNA"/>
</dbReference>
<dbReference type="InterPro" id="IPR024083">
    <property type="entry name" value="Fumarase/histidase_N"/>
</dbReference>
<dbReference type="Pfam" id="PF00221">
    <property type="entry name" value="Lyase_aromatic"/>
    <property type="match status" value="1"/>
</dbReference>
<protein>
    <submittedName>
        <fullName evidence="1">Histidine ammonia-lyase</fullName>
        <ecNumber evidence="1">4.3.1.3</ecNumber>
    </submittedName>
</protein>
<sequence>MARLQQSVSCVERIVEENRTTYGINTGFGLLASTRIAREDLENPATFHRAVTCSRCRVRLPMTA</sequence>
<proteinExistence type="predicted"/>
<dbReference type="GO" id="GO:0004397">
    <property type="term" value="F:histidine ammonia-lyase activity"/>
    <property type="evidence" value="ECO:0007669"/>
    <property type="project" value="UniProtKB-EC"/>
</dbReference>
<accession>A0A4U9WG16</accession>
<reference evidence="1" key="1">
    <citation type="submission" date="2019-05" db="EMBL/GenBank/DDBJ databases">
        <authorList>
            <consortium name="Pathogen Informatics"/>
        </authorList>
    </citation>
    <scope>NUCLEOTIDE SEQUENCE [LARGE SCALE GENOMIC DNA]</scope>
    <source>
        <strain evidence="1">NCTC12965</strain>
    </source>
</reference>
<dbReference type="Gene3D" id="1.10.275.10">
    <property type="entry name" value="Fumarase/aspartase (N-terminal domain)"/>
    <property type="match status" value="1"/>
</dbReference>
<dbReference type="InterPro" id="IPR001106">
    <property type="entry name" value="Aromatic_Lyase"/>
</dbReference>
<organism evidence="1">
    <name type="scientific">Serratia fonticola</name>
    <dbReference type="NCBI Taxonomy" id="47917"/>
    <lineage>
        <taxon>Bacteria</taxon>
        <taxon>Pseudomonadati</taxon>
        <taxon>Pseudomonadota</taxon>
        <taxon>Gammaproteobacteria</taxon>
        <taxon>Enterobacterales</taxon>
        <taxon>Yersiniaceae</taxon>
        <taxon>Serratia</taxon>
    </lineage>
</organism>
<dbReference type="InterPro" id="IPR008948">
    <property type="entry name" value="L-Aspartase-like"/>
</dbReference>
<keyword evidence="1" id="KW-0456">Lyase</keyword>
<dbReference type="SUPFAM" id="SSF48557">
    <property type="entry name" value="L-aspartase-like"/>
    <property type="match status" value="1"/>
</dbReference>
<name>A0A4U9WG16_SERFO</name>
<dbReference type="EC" id="4.3.1.3" evidence="1"/>